<dbReference type="RefSeq" id="WP_120571094.1">
    <property type="nucleotide sequence ID" value="NZ_CP024087.1"/>
</dbReference>
<organism evidence="2 3">
    <name type="scientific">Micromonospora tulbaghiae</name>
    <dbReference type="NCBI Taxonomy" id="479978"/>
    <lineage>
        <taxon>Bacteria</taxon>
        <taxon>Bacillati</taxon>
        <taxon>Actinomycetota</taxon>
        <taxon>Actinomycetes</taxon>
        <taxon>Micromonosporales</taxon>
        <taxon>Micromonosporaceae</taxon>
        <taxon>Micromonospora</taxon>
    </lineage>
</organism>
<feature type="transmembrane region" description="Helical" evidence="1">
    <location>
        <begin position="56"/>
        <end position="79"/>
    </location>
</feature>
<dbReference type="EMBL" id="CP024087">
    <property type="protein sequence ID" value="AYF29080.1"/>
    <property type="molecule type" value="Genomic_DNA"/>
</dbReference>
<dbReference type="KEGG" id="mtua:CSH63_16750"/>
<feature type="transmembrane region" description="Helical" evidence="1">
    <location>
        <begin position="20"/>
        <end position="50"/>
    </location>
</feature>
<gene>
    <name evidence="2" type="ORF">CSH63_16750</name>
</gene>
<proteinExistence type="predicted"/>
<keyword evidence="1" id="KW-0472">Membrane</keyword>
<dbReference type="Proteomes" id="UP000267804">
    <property type="component" value="Chromosome"/>
</dbReference>
<keyword evidence="1" id="KW-1133">Transmembrane helix</keyword>
<dbReference type="AlphaFoldDB" id="A0A386WNZ5"/>
<evidence type="ECO:0000313" key="2">
    <source>
        <dbReference type="EMBL" id="AYF29080.1"/>
    </source>
</evidence>
<protein>
    <recommendedName>
        <fullName evidence="4">DUF4190 domain-containing protein</fullName>
    </recommendedName>
</protein>
<keyword evidence="1" id="KW-0812">Transmembrane</keyword>
<sequence>MADIHASARPRSNAARICTIVAFVFAALALFVSPLIFGILGIVLGIVGAVLGDKPLGWYAAAASAVAAVLGTVLFAALIN</sequence>
<evidence type="ECO:0008006" key="4">
    <source>
        <dbReference type="Google" id="ProtNLM"/>
    </source>
</evidence>
<evidence type="ECO:0000256" key="1">
    <source>
        <dbReference type="SAM" id="Phobius"/>
    </source>
</evidence>
<evidence type="ECO:0000313" key="3">
    <source>
        <dbReference type="Proteomes" id="UP000267804"/>
    </source>
</evidence>
<reference evidence="2 3" key="1">
    <citation type="submission" date="2017-10" db="EMBL/GenBank/DDBJ databases">
        <title>Integration of genomic and chemical information greatly accelerates assignment of the full stereostructure of myelolactone, a potent inhibitor of myeloma from a marine-derived Micromonospora.</title>
        <authorList>
            <person name="Kim M.C."/>
            <person name="Machado H."/>
            <person name="Jensen P.R."/>
            <person name="Fenical W."/>
        </authorList>
    </citation>
    <scope>NUCLEOTIDE SEQUENCE [LARGE SCALE GENOMIC DNA]</scope>
    <source>
        <strain evidence="2 3">CNY-010</strain>
    </source>
</reference>
<accession>A0A386WNZ5</accession>
<name>A0A386WNZ5_9ACTN</name>